<keyword evidence="1" id="KW-1133">Transmembrane helix</keyword>
<accession>A0AAP3AG97</accession>
<keyword evidence="1" id="KW-0812">Transmembrane</keyword>
<reference evidence="2" key="1">
    <citation type="submission" date="2023-06" db="EMBL/GenBank/DDBJ databases">
        <title>lsaBGC provides a comprehensive framework for evolutionary analysis of biosynthetic gene clusters within focal taxa.</title>
        <authorList>
            <person name="Salamzade R."/>
            <person name="Sandstrom S."/>
            <person name="Kalan L.R."/>
        </authorList>
    </citation>
    <scope>NUCLEOTIDE SEQUENCE</scope>
    <source>
        <strain evidence="2">P3-SID899</strain>
    </source>
</reference>
<dbReference type="Proteomes" id="UP001205867">
    <property type="component" value="Unassembled WGS sequence"/>
</dbReference>
<dbReference type="AlphaFoldDB" id="A0AAP3AG97"/>
<keyword evidence="1" id="KW-0472">Membrane</keyword>
<evidence type="ECO:0000313" key="2">
    <source>
        <dbReference type="EMBL" id="MCV7628635.1"/>
    </source>
</evidence>
<comment type="caution">
    <text evidence="2">The sequence shown here is derived from an EMBL/GenBank/DDBJ whole genome shotgun (WGS) entry which is preliminary data.</text>
</comment>
<feature type="transmembrane region" description="Helical" evidence="1">
    <location>
        <begin position="63"/>
        <end position="84"/>
    </location>
</feature>
<proteinExistence type="predicted"/>
<dbReference type="EMBL" id="JALXKZ020000006">
    <property type="protein sequence ID" value="MCV7628635.1"/>
    <property type="molecule type" value="Genomic_DNA"/>
</dbReference>
<feature type="transmembrane region" description="Helical" evidence="1">
    <location>
        <begin position="20"/>
        <end position="51"/>
    </location>
</feature>
<evidence type="ECO:0000256" key="1">
    <source>
        <dbReference type="SAM" id="Phobius"/>
    </source>
</evidence>
<dbReference type="RefSeq" id="WP_222959049.1">
    <property type="nucleotide sequence ID" value="NZ_CP082331.1"/>
</dbReference>
<sequence length="85" mass="8813">MSTSLTETHSIDSSRSSEVVILLLVIQGVLTLWLSFAILPLGVVGMLANAVLAFAFHGLKRRLCAGFALAAGVIIAGMGLFVLAA</sequence>
<name>A0AAP3AG97_MICLU</name>
<evidence type="ECO:0000313" key="3">
    <source>
        <dbReference type="Proteomes" id="UP001205867"/>
    </source>
</evidence>
<gene>
    <name evidence="2" type="ORF">M3A82_004665</name>
</gene>
<organism evidence="2 3">
    <name type="scientific">Micrococcus luteus</name>
    <name type="common">Micrococcus lysodeikticus</name>
    <dbReference type="NCBI Taxonomy" id="1270"/>
    <lineage>
        <taxon>Bacteria</taxon>
        <taxon>Bacillati</taxon>
        <taxon>Actinomycetota</taxon>
        <taxon>Actinomycetes</taxon>
        <taxon>Micrococcales</taxon>
        <taxon>Micrococcaceae</taxon>
        <taxon>Micrococcus</taxon>
    </lineage>
</organism>
<protein>
    <submittedName>
        <fullName evidence="2">Uncharacterized protein</fullName>
    </submittedName>
</protein>